<dbReference type="OrthoDB" id="637682at2759"/>
<dbReference type="GO" id="GO:0006353">
    <property type="term" value="P:DNA-templated transcription termination"/>
    <property type="evidence" value="ECO:0007669"/>
    <property type="project" value="UniProtKB-KW"/>
</dbReference>
<protein>
    <submittedName>
        <fullName evidence="4">PIGMENT DEFECTIVE 191</fullName>
    </submittedName>
</protein>
<keyword evidence="2" id="KW-0806">Transcription termination</keyword>
<reference evidence="4 5" key="1">
    <citation type="journal article" date="2018" name="Plant J.">
        <title>Genome sequences of Chlorella sorokiniana UTEX 1602 and Micractinium conductrix SAG 241.80: implications to maltose excretion by a green alga.</title>
        <authorList>
            <person name="Arriola M.B."/>
            <person name="Velmurugan N."/>
            <person name="Zhang Y."/>
            <person name="Plunkett M.H."/>
            <person name="Hondzo H."/>
            <person name="Barney B.M."/>
        </authorList>
    </citation>
    <scope>NUCLEOTIDE SEQUENCE [LARGE SCALE GENOMIC DNA]</scope>
    <source>
        <strain evidence="4 5">SAG 241.80</strain>
    </source>
</reference>
<dbReference type="Proteomes" id="UP000239649">
    <property type="component" value="Unassembled WGS sequence"/>
</dbReference>
<dbReference type="AlphaFoldDB" id="A0A2P6V9X0"/>
<name>A0A2P6V9X0_9CHLO</name>
<accession>A0A2P6V9X0</accession>
<keyword evidence="3" id="KW-0809">Transit peptide</keyword>
<organism evidence="4 5">
    <name type="scientific">Micractinium conductrix</name>
    <dbReference type="NCBI Taxonomy" id="554055"/>
    <lineage>
        <taxon>Eukaryota</taxon>
        <taxon>Viridiplantae</taxon>
        <taxon>Chlorophyta</taxon>
        <taxon>core chlorophytes</taxon>
        <taxon>Trebouxiophyceae</taxon>
        <taxon>Chlorellales</taxon>
        <taxon>Chlorellaceae</taxon>
        <taxon>Chlorella clade</taxon>
        <taxon>Micractinium</taxon>
    </lineage>
</organism>
<proteinExistence type="inferred from homology"/>
<comment type="caution">
    <text evidence="4">The sequence shown here is derived from an EMBL/GenBank/DDBJ whole genome shotgun (WGS) entry which is preliminary data.</text>
</comment>
<dbReference type="InterPro" id="IPR038538">
    <property type="entry name" value="MTERF_sf"/>
</dbReference>
<dbReference type="InterPro" id="IPR003690">
    <property type="entry name" value="MTERF"/>
</dbReference>
<keyword evidence="5" id="KW-1185">Reference proteome</keyword>
<sequence length="401" mass="45044">MPLLARRRRWLRRCGPAGSCWIFGLATRPEGRAKQCQLTAAGATSSGSAEASSTAAQANPPPLIDASRVDAVCRELLDTVLLPVAQLHRALVEAPELLACTPAELRKQHEVLLPVWRRPRRLAAAVQEFPSMLTPDFPAELSAGLGTLSQLGFTREQVSKAILRWPAVVQLRRADIVRTLRRAGLSLDNAEPEVFQFLAEHPRLLGREGAAALRPKLMLLRGWRLPPPLCPLVLARCPALLEESDSQLQEIADIFVGYGATWEQLHAVVLGYPTALRLQPELVRLPLKLLADFDIGMDKVAQYPRLFIHDPVQYLGPRLAFLKVYSPEKLRFKLVTLLSRGDEEFAERIADRLPEEYAVFKDAWVRQFEEQVDSLPLRPGMRPYALSRALWCRETTEDLWL</sequence>
<dbReference type="STRING" id="554055.A0A2P6V9X0"/>
<dbReference type="EMBL" id="LHPF02000017">
    <property type="protein sequence ID" value="PSC70887.1"/>
    <property type="molecule type" value="Genomic_DNA"/>
</dbReference>
<evidence type="ECO:0000313" key="5">
    <source>
        <dbReference type="Proteomes" id="UP000239649"/>
    </source>
</evidence>
<gene>
    <name evidence="4" type="ORF">C2E20_5626</name>
</gene>
<dbReference type="Gene3D" id="1.25.70.10">
    <property type="entry name" value="Transcription termination factor 3, mitochondrial"/>
    <property type="match status" value="1"/>
</dbReference>
<keyword evidence="2" id="KW-0805">Transcription regulation</keyword>
<evidence type="ECO:0000256" key="2">
    <source>
        <dbReference type="ARBA" id="ARBA00022472"/>
    </source>
</evidence>
<dbReference type="GO" id="GO:0003676">
    <property type="term" value="F:nucleic acid binding"/>
    <property type="evidence" value="ECO:0007669"/>
    <property type="project" value="InterPro"/>
</dbReference>
<evidence type="ECO:0000256" key="3">
    <source>
        <dbReference type="ARBA" id="ARBA00022946"/>
    </source>
</evidence>
<dbReference type="Pfam" id="PF02536">
    <property type="entry name" value="mTERF"/>
    <property type="match status" value="1"/>
</dbReference>
<keyword evidence="2" id="KW-0804">Transcription</keyword>
<evidence type="ECO:0000313" key="4">
    <source>
        <dbReference type="EMBL" id="PSC70887.1"/>
    </source>
</evidence>
<evidence type="ECO:0000256" key="1">
    <source>
        <dbReference type="ARBA" id="ARBA00007692"/>
    </source>
</evidence>
<comment type="similarity">
    <text evidence="1">Belongs to the mTERF family.</text>
</comment>